<dbReference type="InterPro" id="IPR011344">
    <property type="entry name" value="ssDNA-bd"/>
</dbReference>
<dbReference type="InterPro" id="IPR012340">
    <property type="entry name" value="NA-bd_OB-fold"/>
</dbReference>
<dbReference type="InterPro" id="IPR000424">
    <property type="entry name" value="Primosome_PriB/ssb"/>
</dbReference>
<keyword evidence="6" id="KW-1185">Reference proteome</keyword>
<evidence type="ECO:0000313" key="6">
    <source>
        <dbReference type="Proteomes" id="UP001275049"/>
    </source>
</evidence>
<sequence length="159" mass="18516">MAINATITGNIGQDPVLNYTKKNAAVLNISINATPRKRMEDDTWENHGEPIWVEATFWNDYAEHYAHVLKKGQRVRLEGTLMMKAWTTEKGEERTRLEVMNPRLLTIPNPRQNPKTVKEDINARAHNRDYEGYDNYDDGFDEYDNEPPLGYRTSNPYTR</sequence>
<accession>A0ABU5G9E2</accession>
<evidence type="ECO:0000313" key="5">
    <source>
        <dbReference type="EMBL" id="MDY5133544.1"/>
    </source>
</evidence>
<dbReference type="EMBL" id="JAWNGA010000013">
    <property type="protein sequence ID" value="MDY5133544.1"/>
    <property type="molecule type" value="Genomic_DNA"/>
</dbReference>
<evidence type="ECO:0000256" key="2">
    <source>
        <dbReference type="PIRNR" id="PIRNR002070"/>
    </source>
</evidence>
<proteinExistence type="predicted"/>
<dbReference type="Gene3D" id="2.40.50.140">
    <property type="entry name" value="Nucleic acid-binding proteins"/>
    <property type="match status" value="1"/>
</dbReference>
<name>A0ABU5G9E2_9ACTO</name>
<organism evidence="5 6">
    <name type="scientific">Actinotignum urinale</name>
    <dbReference type="NCBI Taxonomy" id="190146"/>
    <lineage>
        <taxon>Bacteria</taxon>
        <taxon>Bacillati</taxon>
        <taxon>Actinomycetota</taxon>
        <taxon>Actinomycetes</taxon>
        <taxon>Actinomycetales</taxon>
        <taxon>Actinomycetaceae</taxon>
        <taxon>Actinotignum</taxon>
    </lineage>
</organism>
<feature type="region of interest" description="Disordered" evidence="4">
    <location>
        <begin position="108"/>
        <end position="159"/>
    </location>
</feature>
<dbReference type="PIRSF" id="PIRSF002070">
    <property type="entry name" value="SSB"/>
    <property type="match status" value="1"/>
</dbReference>
<dbReference type="NCBIfam" id="TIGR00621">
    <property type="entry name" value="ssb"/>
    <property type="match status" value="1"/>
</dbReference>
<keyword evidence="1 2" id="KW-0238">DNA-binding</keyword>
<dbReference type="PROSITE" id="PS50935">
    <property type="entry name" value="SSB"/>
    <property type="match status" value="1"/>
</dbReference>
<feature type="compositionally biased region" description="Acidic residues" evidence="4">
    <location>
        <begin position="132"/>
        <end position="145"/>
    </location>
</feature>
<gene>
    <name evidence="5" type="ORF">R6G86_07310</name>
</gene>
<protein>
    <recommendedName>
        <fullName evidence="2 3">Single-stranded DNA-binding protein</fullName>
    </recommendedName>
</protein>
<reference evidence="5 6" key="1">
    <citation type="submission" date="2023-10" db="EMBL/GenBank/DDBJ databases">
        <title>Whole Genome based description of the genera Actinobaculum and Actinotignum reveals a complex phylogenetic relationship within the species included in the genus Actinotignum.</title>
        <authorList>
            <person name="Jensen C.S."/>
            <person name="Dargis R."/>
            <person name="Kemp M."/>
            <person name="Christensen J.J."/>
        </authorList>
    </citation>
    <scope>NUCLEOTIDE SEQUENCE [LARGE SCALE GENOMIC DNA]</scope>
    <source>
        <strain evidence="5 6">SLA_B974</strain>
    </source>
</reference>
<feature type="compositionally biased region" description="Basic and acidic residues" evidence="4">
    <location>
        <begin position="116"/>
        <end position="131"/>
    </location>
</feature>
<evidence type="ECO:0000256" key="1">
    <source>
        <dbReference type="ARBA" id="ARBA00023125"/>
    </source>
</evidence>
<evidence type="ECO:0000256" key="3">
    <source>
        <dbReference type="RuleBase" id="RU000524"/>
    </source>
</evidence>
<comment type="caution">
    <text evidence="5">The sequence shown here is derived from an EMBL/GenBank/DDBJ whole genome shotgun (WGS) entry which is preliminary data.</text>
</comment>
<dbReference type="RefSeq" id="WP_320755445.1">
    <property type="nucleotide sequence ID" value="NZ_JAWNGA010000013.1"/>
</dbReference>
<dbReference type="SUPFAM" id="SSF50249">
    <property type="entry name" value="Nucleic acid-binding proteins"/>
    <property type="match status" value="1"/>
</dbReference>
<dbReference type="Pfam" id="PF00436">
    <property type="entry name" value="SSB"/>
    <property type="match status" value="1"/>
</dbReference>
<evidence type="ECO:0000256" key="4">
    <source>
        <dbReference type="SAM" id="MobiDB-lite"/>
    </source>
</evidence>
<dbReference type="CDD" id="cd04496">
    <property type="entry name" value="SSB_OBF"/>
    <property type="match status" value="1"/>
</dbReference>
<dbReference type="Proteomes" id="UP001275049">
    <property type="component" value="Unassembled WGS sequence"/>
</dbReference>
<dbReference type="GO" id="GO:0003677">
    <property type="term" value="F:DNA binding"/>
    <property type="evidence" value="ECO:0007669"/>
    <property type="project" value="UniProtKB-KW"/>
</dbReference>